<keyword evidence="3" id="KW-1185">Reference proteome</keyword>
<dbReference type="OrthoDB" id="29849at10239"/>
<dbReference type="RefSeq" id="YP_007379182.1">
    <property type="nucleotide sequence ID" value="NC_020159.1"/>
</dbReference>
<dbReference type="GeneID" id="14477241"/>
<proteinExistence type="predicted"/>
<evidence type="ECO:0000313" key="3">
    <source>
        <dbReference type="Proteomes" id="UP000011138"/>
    </source>
</evidence>
<sequence length="253" mass="27721">MSEDKVADEVASWLNNAAKFATPTGVAIVVEMDDGTELRKEFGVVESEPQAPKEPETQTPKGSEPDDAPDGEAVDEASLREAWAKVASDDWNKFQSKAKNWGVTEGDKQHRIDQLVELGATPEGSEAVEVANTDGEAVEDDRKFGELPKDEQDELRKEFENDPEGVIETVKDRLEDGEDYAAFGGECPADHHDHDQSPIGRNFDENGFKPFCAGCLRKKTGFHLTTLTEGENDIFATLIEGGKNPEEALEAVQ</sequence>
<organism evidence="2 3">
    <name type="scientific">Halorubrum sodomense tailed virus 2</name>
    <dbReference type="NCBI Taxonomy" id="1262527"/>
    <lineage>
        <taxon>Viruses</taxon>
        <taxon>Duplodnaviria</taxon>
        <taxon>Heunggongvirae</taxon>
        <taxon>Uroviricota</taxon>
        <taxon>Caudoviricetes</taxon>
        <taxon>Thumleimavirales</taxon>
        <taxon>Hafunaviridae</taxon>
        <taxon>Mincapvirus</taxon>
        <taxon>Mincapvirus eilatense</taxon>
        <taxon>Mincapvirus HSTV2</taxon>
    </lineage>
</organism>
<protein>
    <submittedName>
        <fullName evidence="2">Uncharacterized protein</fullName>
    </submittedName>
</protein>
<gene>
    <name evidence="2" type="primary">104</name>
    <name evidence="2" type="ORF">HSTV2_104</name>
</gene>
<feature type="region of interest" description="Disordered" evidence="1">
    <location>
        <begin position="43"/>
        <end position="77"/>
    </location>
</feature>
<reference evidence="2 3" key="1">
    <citation type="journal article" date="2013" name="J. Virol.">
        <title>Insights into head-tailed viruses infecting extremely halophilic archaea.</title>
        <authorList>
            <person name="Pietila M.K."/>
            <person name="Laurinmaki P."/>
            <person name="Russell D.A."/>
            <person name="Ko C.C."/>
            <person name="Jacobs-Sera D."/>
            <person name="Butcher S.J."/>
            <person name="Bamford D.H."/>
            <person name="Hendrix R.W."/>
        </authorList>
    </citation>
    <scope>NUCLEOTIDE SEQUENCE [LARGE SCALE GENOMIC DNA]</scope>
</reference>
<dbReference type="KEGG" id="vg:14477241"/>
<dbReference type="EMBL" id="KC117376">
    <property type="protein sequence ID" value="AGC34371.1"/>
    <property type="molecule type" value="Genomic_DNA"/>
</dbReference>
<feature type="compositionally biased region" description="Acidic residues" evidence="1">
    <location>
        <begin position="65"/>
        <end position="75"/>
    </location>
</feature>
<evidence type="ECO:0000256" key="1">
    <source>
        <dbReference type="SAM" id="MobiDB-lite"/>
    </source>
</evidence>
<evidence type="ECO:0000313" key="2">
    <source>
        <dbReference type="EMBL" id="AGC34371.1"/>
    </source>
</evidence>
<name>L7THQ1_9CAUD</name>
<dbReference type="Proteomes" id="UP000011138">
    <property type="component" value="Segment"/>
</dbReference>
<accession>L7THQ1</accession>